<dbReference type="InterPro" id="IPR052169">
    <property type="entry name" value="CW_Biosynth-Accessory"/>
</dbReference>
<dbReference type="Pfam" id="PF09587">
    <property type="entry name" value="PGA_cap"/>
    <property type="match status" value="1"/>
</dbReference>
<dbReference type="Gene3D" id="3.60.21.10">
    <property type="match status" value="1"/>
</dbReference>
<comment type="similarity">
    <text evidence="1">Belongs to the CapA family.</text>
</comment>
<feature type="domain" description="Capsule synthesis protein CapA" evidence="3">
    <location>
        <begin position="21"/>
        <end position="292"/>
    </location>
</feature>
<accession>A0ABY9WI59</accession>
<keyword evidence="5" id="KW-1185">Reference proteome</keyword>
<evidence type="ECO:0000313" key="5">
    <source>
        <dbReference type="Proteomes" id="UP001611383"/>
    </source>
</evidence>
<dbReference type="InterPro" id="IPR019079">
    <property type="entry name" value="Capsule_synth_CapA"/>
</dbReference>
<dbReference type="SUPFAM" id="SSF56300">
    <property type="entry name" value="Metallo-dependent phosphatases"/>
    <property type="match status" value="1"/>
</dbReference>
<dbReference type="RefSeq" id="WP_395814394.1">
    <property type="nucleotide sequence ID" value="NZ_CP043494.1"/>
</dbReference>
<evidence type="ECO:0000256" key="2">
    <source>
        <dbReference type="SAM" id="MobiDB-lite"/>
    </source>
</evidence>
<gene>
    <name evidence="4" type="ORF">F0U60_04555</name>
</gene>
<evidence type="ECO:0000313" key="4">
    <source>
        <dbReference type="EMBL" id="WNG43449.1"/>
    </source>
</evidence>
<organism evidence="4 5">
    <name type="scientific">Archangium minus</name>
    <dbReference type="NCBI Taxonomy" id="83450"/>
    <lineage>
        <taxon>Bacteria</taxon>
        <taxon>Pseudomonadati</taxon>
        <taxon>Myxococcota</taxon>
        <taxon>Myxococcia</taxon>
        <taxon>Myxococcales</taxon>
        <taxon>Cystobacterineae</taxon>
        <taxon>Archangiaceae</taxon>
        <taxon>Archangium</taxon>
    </lineage>
</organism>
<reference evidence="4 5" key="1">
    <citation type="submission" date="2019-08" db="EMBL/GenBank/DDBJ databases">
        <title>Archangium and Cystobacter genomes.</title>
        <authorList>
            <person name="Chen I.-C.K."/>
            <person name="Wielgoss S."/>
        </authorList>
    </citation>
    <scope>NUCLEOTIDE SEQUENCE [LARGE SCALE GENOMIC DNA]</scope>
    <source>
        <strain evidence="4 5">Cbm 6</strain>
    </source>
</reference>
<dbReference type="SMART" id="SM00854">
    <property type="entry name" value="PGA_cap"/>
    <property type="match status" value="1"/>
</dbReference>
<dbReference type="PANTHER" id="PTHR33393">
    <property type="entry name" value="POLYGLUTAMINE SYNTHESIS ACCESSORY PROTEIN RV0574C-RELATED"/>
    <property type="match status" value="1"/>
</dbReference>
<dbReference type="Proteomes" id="UP001611383">
    <property type="component" value="Chromosome"/>
</dbReference>
<proteinExistence type="inferred from homology"/>
<dbReference type="PANTHER" id="PTHR33393:SF11">
    <property type="entry name" value="POLYGLUTAMINE SYNTHESIS ACCESSORY PROTEIN RV0574C-RELATED"/>
    <property type="match status" value="1"/>
</dbReference>
<name>A0ABY9WI59_9BACT</name>
<evidence type="ECO:0000259" key="3">
    <source>
        <dbReference type="SMART" id="SM00854"/>
    </source>
</evidence>
<dbReference type="InterPro" id="IPR029052">
    <property type="entry name" value="Metallo-depent_PP-like"/>
</dbReference>
<evidence type="ECO:0000256" key="1">
    <source>
        <dbReference type="ARBA" id="ARBA00005662"/>
    </source>
</evidence>
<sequence length="436" mass="47254">MFAAAFLLVPLLCATPPQRVELVFGGDVIPHGEVKEAAADHARVDSGDAGPARSRNNEGWDHVFGPLANALRSADVAMVNLETPVSGDPLASTGPLRFDAPSAMLHALAVAGVDVVSLANNHAFDQRRAGIQATWAHLAKAGLQGVGSGPSEAAAWEPLILEKRGMRIGFLSFTRWLNGARNPTDPDASPHVAFVPYPSKVKVGLDPESAVELVRAAARRCDALIVSIHWGIEYSHAPQPEDRKLARALLEAGALAIIGHHPHVLQPIESYRTTSGRDTLIAFSLGNLIANQDRHFIQGRHMEENGRKRDSMLLKLSLSRPRPGAPVSLEGMSVLPVWIENNHYLALSKRDVPRHIQPVLLDDELQAINERLLAISARVLTQPQLTQSQDVRQERMALERRLDLARRRRGLILQIVLPPGSDVGTAESGRRPAGAG</sequence>
<dbReference type="CDD" id="cd07381">
    <property type="entry name" value="MPP_CapA"/>
    <property type="match status" value="1"/>
</dbReference>
<feature type="region of interest" description="Disordered" evidence="2">
    <location>
        <begin position="39"/>
        <end position="58"/>
    </location>
</feature>
<protein>
    <submittedName>
        <fullName evidence="4">CapA family protein</fullName>
    </submittedName>
</protein>
<dbReference type="EMBL" id="CP043494">
    <property type="protein sequence ID" value="WNG43449.1"/>
    <property type="molecule type" value="Genomic_DNA"/>
</dbReference>